<dbReference type="InterPro" id="IPR000133">
    <property type="entry name" value="ER_ret_rcpt"/>
</dbReference>
<evidence type="ECO:0000256" key="5">
    <source>
        <dbReference type="ARBA" id="ARBA00022824"/>
    </source>
</evidence>
<evidence type="ECO:0000256" key="8">
    <source>
        <dbReference type="ARBA" id="ARBA00022989"/>
    </source>
</evidence>
<dbReference type="SMR" id="A0A7M7H9U1"/>
<keyword evidence="10" id="KW-0675">Receptor</keyword>
<dbReference type="Proteomes" id="UP000002358">
    <property type="component" value="Chromosome 5"/>
</dbReference>
<evidence type="ECO:0000256" key="2">
    <source>
        <dbReference type="ARBA" id="ARBA00010120"/>
    </source>
</evidence>
<keyword evidence="8 11" id="KW-1133">Transmembrane helix</keyword>
<dbReference type="GO" id="GO:0005789">
    <property type="term" value="C:endoplasmic reticulum membrane"/>
    <property type="evidence" value="ECO:0007669"/>
    <property type="project" value="UniProtKB-SubCell"/>
</dbReference>
<dbReference type="GO" id="GO:0015031">
    <property type="term" value="P:protein transport"/>
    <property type="evidence" value="ECO:0007669"/>
    <property type="project" value="UniProtKB-KW"/>
</dbReference>
<keyword evidence="7" id="KW-0653">Protein transport</keyword>
<feature type="transmembrane region" description="Helical" evidence="11">
    <location>
        <begin position="182"/>
        <end position="205"/>
    </location>
</feature>
<name>A0A7M7H9U1_NASVI</name>
<proteinExistence type="inferred from homology"/>
<comment type="subcellular location">
    <subcellularLocation>
        <location evidence="1">Endoplasmic reticulum membrane</location>
        <topology evidence="1">Multi-pass membrane protein</topology>
    </subcellularLocation>
</comment>
<evidence type="ECO:0008006" key="15">
    <source>
        <dbReference type="Google" id="ProtNLM"/>
    </source>
</evidence>
<evidence type="ECO:0000256" key="6">
    <source>
        <dbReference type="ARBA" id="ARBA00022892"/>
    </source>
</evidence>
<protein>
    <recommendedName>
        <fullName evidence="15">ER lumen protein-retaining receptor</fullName>
    </recommendedName>
</protein>
<keyword evidence="5" id="KW-0256">Endoplasmic reticulum</keyword>
<keyword evidence="12" id="KW-0732">Signal</keyword>
<dbReference type="RefSeq" id="XP_008206083.2">
    <property type="nucleotide sequence ID" value="XM_008207861.3"/>
</dbReference>
<evidence type="ECO:0000256" key="11">
    <source>
        <dbReference type="SAM" id="Phobius"/>
    </source>
</evidence>
<dbReference type="AlphaFoldDB" id="A0A7M7H9U1"/>
<evidence type="ECO:0000313" key="14">
    <source>
        <dbReference type="Proteomes" id="UP000002358"/>
    </source>
</evidence>
<evidence type="ECO:0000256" key="9">
    <source>
        <dbReference type="ARBA" id="ARBA00023136"/>
    </source>
</evidence>
<accession>A0A7M7H9U1</accession>
<dbReference type="OrthoDB" id="7694678at2759"/>
<dbReference type="GO" id="GO:0046923">
    <property type="term" value="F:ER retention sequence binding"/>
    <property type="evidence" value="ECO:0007669"/>
    <property type="project" value="InterPro"/>
</dbReference>
<evidence type="ECO:0000256" key="7">
    <source>
        <dbReference type="ARBA" id="ARBA00022927"/>
    </source>
</evidence>
<evidence type="ECO:0000256" key="3">
    <source>
        <dbReference type="ARBA" id="ARBA00022448"/>
    </source>
</evidence>
<feature type="transmembrane region" description="Helical" evidence="11">
    <location>
        <begin position="150"/>
        <end position="170"/>
    </location>
</feature>
<evidence type="ECO:0000256" key="1">
    <source>
        <dbReference type="ARBA" id="ARBA00004477"/>
    </source>
</evidence>
<feature type="signal peptide" evidence="12">
    <location>
        <begin position="1"/>
        <end position="26"/>
    </location>
</feature>
<sequence>MDHFENIGVLLQLIAMVMLLLKIVSTQDCTGLSGKAQILYALVFTTKFLDLPNDLKTSPPSFVLKVAYLFIAYLTVLSIHFIGTKHSDREHDIFRIDLLMGTCTLLALLSTHRNWTILPILWHFGVFLEAFALFPQIHLTAKTRYVGSSLLFYVGMIGCYRAFHIVHWLYLLSRGEHLENYYVAICGFGQFFICCGYFGWMLPIFKAQYAHLKNVDEGQSRVVAVVAVRVNGNLDVAKNASKSETSINN</sequence>
<dbReference type="EnsemblMetazoa" id="XM_008207861">
    <property type="protein sequence ID" value="XP_008206083"/>
    <property type="gene ID" value="LOC100120810"/>
</dbReference>
<dbReference type="GeneID" id="100120810"/>
<evidence type="ECO:0000313" key="13">
    <source>
        <dbReference type="EnsemblMetazoa" id="XP_008206083"/>
    </source>
</evidence>
<feature type="chain" id="PRO_5029753753" description="ER lumen protein-retaining receptor" evidence="12">
    <location>
        <begin position="27"/>
        <end position="249"/>
    </location>
</feature>
<feature type="transmembrane region" description="Helical" evidence="11">
    <location>
        <begin position="117"/>
        <end position="138"/>
    </location>
</feature>
<keyword evidence="9 11" id="KW-0472">Membrane</keyword>
<dbReference type="PANTHER" id="PTHR10585">
    <property type="entry name" value="ER LUMEN PROTEIN RETAINING RECEPTOR"/>
    <property type="match status" value="1"/>
</dbReference>
<keyword evidence="3" id="KW-0813">Transport</keyword>
<feature type="transmembrane region" description="Helical" evidence="11">
    <location>
        <begin position="62"/>
        <end position="82"/>
    </location>
</feature>
<evidence type="ECO:0000256" key="4">
    <source>
        <dbReference type="ARBA" id="ARBA00022692"/>
    </source>
</evidence>
<dbReference type="KEGG" id="nvi:100120810"/>
<dbReference type="GO" id="GO:0016192">
    <property type="term" value="P:vesicle-mediated transport"/>
    <property type="evidence" value="ECO:0007669"/>
    <property type="project" value="UniProtKB-KW"/>
</dbReference>
<keyword evidence="14" id="KW-1185">Reference proteome</keyword>
<evidence type="ECO:0000256" key="10">
    <source>
        <dbReference type="ARBA" id="ARBA00023170"/>
    </source>
</evidence>
<comment type="similarity">
    <text evidence="2">Belongs to the ERD2 family.</text>
</comment>
<feature type="transmembrane region" description="Helical" evidence="11">
    <location>
        <begin position="94"/>
        <end position="111"/>
    </location>
</feature>
<dbReference type="Pfam" id="PF00810">
    <property type="entry name" value="ER_lumen_recept"/>
    <property type="match status" value="1"/>
</dbReference>
<keyword evidence="6" id="KW-0931">ER-Golgi transport</keyword>
<dbReference type="GO" id="GO:0006621">
    <property type="term" value="P:protein retention in ER lumen"/>
    <property type="evidence" value="ECO:0007669"/>
    <property type="project" value="InterPro"/>
</dbReference>
<dbReference type="InParanoid" id="A0A7M7H9U1"/>
<reference evidence="13" key="1">
    <citation type="submission" date="2021-01" db="UniProtKB">
        <authorList>
            <consortium name="EnsemblMetazoa"/>
        </authorList>
    </citation>
    <scope>IDENTIFICATION</scope>
</reference>
<keyword evidence="4 11" id="KW-0812">Transmembrane</keyword>
<evidence type="ECO:0000256" key="12">
    <source>
        <dbReference type="SAM" id="SignalP"/>
    </source>
</evidence>
<organism evidence="13 14">
    <name type="scientific">Nasonia vitripennis</name>
    <name type="common">Parasitic wasp</name>
    <dbReference type="NCBI Taxonomy" id="7425"/>
    <lineage>
        <taxon>Eukaryota</taxon>
        <taxon>Metazoa</taxon>
        <taxon>Ecdysozoa</taxon>
        <taxon>Arthropoda</taxon>
        <taxon>Hexapoda</taxon>
        <taxon>Insecta</taxon>
        <taxon>Pterygota</taxon>
        <taxon>Neoptera</taxon>
        <taxon>Endopterygota</taxon>
        <taxon>Hymenoptera</taxon>
        <taxon>Apocrita</taxon>
        <taxon>Proctotrupomorpha</taxon>
        <taxon>Chalcidoidea</taxon>
        <taxon>Pteromalidae</taxon>
        <taxon>Pteromalinae</taxon>
        <taxon>Nasonia</taxon>
    </lineage>
</organism>
<dbReference type="PRINTS" id="PR00660">
    <property type="entry name" value="ERLUMENR"/>
</dbReference>